<feature type="region of interest" description="Disordered" evidence="1">
    <location>
        <begin position="1"/>
        <end position="33"/>
    </location>
</feature>
<feature type="compositionally biased region" description="Basic and acidic residues" evidence="1">
    <location>
        <begin position="932"/>
        <end position="941"/>
    </location>
</feature>
<keyword evidence="3" id="KW-1185">Reference proteome</keyword>
<feature type="compositionally biased region" description="Basic and acidic residues" evidence="1">
    <location>
        <begin position="908"/>
        <end position="923"/>
    </location>
</feature>
<dbReference type="PANTHER" id="PTHR37988:SF1">
    <property type="entry name" value="UPF0592 MEMBRANE PROTEIN C7D4.03C"/>
    <property type="match status" value="1"/>
</dbReference>
<feature type="region of interest" description="Disordered" evidence="1">
    <location>
        <begin position="903"/>
        <end position="992"/>
    </location>
</feature>
<dbReference type="PANTHER" id="PTHR37988">
    <property type="entry name" value="UPF0592 MEMBRANE PROTEIN C7D4.03C"/>
    <property type="match status" value="1"/>
</dbReference>
<proteinExistence type="predicted"/>
<feature type="compositionally biased region" description="Polar residues" evidence="1">
    <location>
        <begin position="1"/>
        <end position="15"/>
    </location>
</feature>
<sequence length="1127" mass="126163">MSNGLNNPDAASSAASVKRGPDNAGPNPIITRAASYTQLADEPILNDLPQRKSPLNRSFSENVLANMQGKVARQYNSEQVSETRLKAKRSLRRLSSFKRLSTQVERAPHFTISQFTVGPDESTEDLTIESKPRRNGLTNDRERKTRSVSGSISSFARRPWISSSRSPSPSPSKRRSHRETDAAIGTENSYPGEVQIPHATYNGYGNGQVKVPSRKNSLLGRKSRRPLSTLLGKSPSIDTPSVPPIPTSFSTDKLPSLNHKSSDLSNPPVPSVKSLDRLQVLTAEPPRKKDPLWSVFRGVDGEYQKFQSRPSTLKTAVVRSVLLPFLRTYAEHPSTLSLRPEDLDRRTVILNKWWTCLLEMLNGRHGESVSGNDRPAILEAVTALMVRPEWTLPALTATAKSGKTPRASIKSRSTTSLGSTMTMSSDFLIDSVYHNVKNTFTQNLLAQMAYVVNKMSNRSVPASVVAFCGRATAYAFFYCDGVADILVRLWATPPETLRRVLVGHGLRKETALDPVALDRISSNFPQSLHPLRFKALRPMTSYLRTRPQVPIATAYISWHGPWVGRWAGRDTDLFFIFAKFYTDLLCRFLPDDASPEETIAAPGWILVQAQILTILDSTMQHTNRSSPIDQIIGPSPITFDDMLGEADATAAMLSLPVNGAIRSMAENRLIMLLRDCLSGSATMVDKAQSLFAQSFCNLLKVAARKTSVFDHNACFTLCDLLEEVIPILTRYYQSSVMTAIDWPFWLDVCKRMLQSQNTMTEVRLCSFLYSMWGAITSDEDRKRQICMDWLLSGDVFQNQFCHWCPMVRAFYMRLLVWRLARPDGNSPDLDAVILKTLTERLHRTWRHFLYLKENAEKHALAAPSTAACSPAPGRRLYIVRDDVQPAPSGMFLSFDGILSTTTTSKANPYERHSSRDPFSHKDTNQLANGTQDPDRSFDGGKKRWNLLKSIIPSSNTPKDRSKRNSEELKMRLNGTLPSPAPRRDELGERSKVDHVQARLGQPRAPVDRAAEPILHYRSLSFKFSLEYIDPENNPAGRERILYPPKLPLPARTLLEKISPLNDDQENGPLKLEGPAFGPGKYAGRALSEWSLLIVECQNFFERRRAEGVPTQQVVETPTLGVDPFRKL</sequence>
<name>A0AA39R1M8_9LECA</name>
<evidence type="ECO:0008006" key="4">
    <source>
        <dbReference type="Google" id="ProtNLM"/>
    </source>
</evidence>
<feature type="compositionally biased region" description="Low complexity" evidence="1">
    <location>
        <begin position="157"/>
        <end position="167"/>
    </location>
</feature>
<dbReference type="AlphaFoldDB" id="A0AA39R1M8"/>
<evidence type="ECO:0000313" key="3">
    <source>
        <dbReference type="Proteomes" id="UP001166286"/>
    </source>
</evidence>
<gene>
    <name evidence="2" type="ORF">JMJ35_004199</name>
</gene>
<dbReference type="Pfam" id="PF08578">
    <property type="entry name" value="DUF1765"/>
    <property type="match status" value="1"/>
</dbReference>
<reference evidence="2" key="1">
    <citation type="submission" date="2023-03" db="EMBL/GenBank/DDBJ databases">
        <title>Complete genome of Cladonia borealis.</title>
        <authorList>
            <person name="Park H."/>
        </authorList>
    </citation>
    <scope>NUCLEOTIDE SEQUENCE</scope>
    <source>
        <strain evidence="2">ANT050790</strain>
    </source>
</reference>
<feature type="compositionally biased region" description="Basic and acidic residues" evidence="1">
    <location>
        <begin position="957"/>
        <end position="970"/>
    </location>
</feature>
<feature type="region of interest" description="Disordered" evidence="1">
    <location>
        <begin position="113"/>
        <end position="271"/>
    </location>
</feature>
<accession>A0AA39R1M8</accession>
<protein>
    <recommendedName>
        <fullName evidence="4">DUF1765-domain-containing protein</fullName>
    </recommendedName>
</protein>
<feature type="compositionally biased region" description="Basic and acidic residues" evidence="1">
    <location>
        <begin position="981"/>
        <end position="992"/>
    </location>
</feature>
<dbReference type="EMBL" id="JAFEKC020000008">
    <property type="protein sequence ID" value="KAK0513213.1"/>
    <property type="molecule type" value="Genomic_DNA"/>
</dbReference>
<organism evidence="2 3">
    <name type="scientific">Cladonia borealis</name>
    <dbReference type="NCBI Taxonomy" id="184061"/>
    <lineage>
        <taxon>Eukaryota</taxon>
        <taxon>Fungi</taxon>
        <taxon>Dikarya</taxon>
        <taxon>Ascomycota</taxon>
        <taxon>Pezizomycotina</taxon>
        <taxon>Lecanoromycetes</taxon>
        <taxon>OSLEUM clade</taxon>
        <taxon>Lecanoromycetidae</taxon>
        <taxon>Lecanorales</taxon>
        <taxon>Lecanorineae</taxon>
        <taxon>Cladoniaceae</taxon>
        <taxon>Cladonia</taxon>
    </lineage>
</organism>
<dbReference type="InterPro" id="IPR013887">
    <property type="entry name" value="UPF0592"/>
</dbReference>
<evidence type="ECO:0000256" key="1">
    <source>
        <dbReference type="SAM" id="MobiDB-lite"/>
    </source>
</evidence>
<dbReference type="Proteomes" id="UP001166286">
    <property type="component" value="Unassembled WGS sequence"/>
</dbReference>
<evidence type="ECO:0000313" key="2">
    <source>
        <dbReference type="EMBL" id="KAK0513213.1"/>
    </source>
</evidence>
<comment type="caution">
    <text evidence="2">The sequence shown here is derived from an EMBL/GenBank/DDBJ whole genome shotgun (WGS) entry which is preliminary data.</text>
</comment>